<protein>
    <recommendedName>
        <fullName evidence="3">Major capsid protein</fullName>
    </recommendedName>
</protein>
<dbReference type="AlphaFoldDB" id="A0A350P3Y0"/>
<gene>
    <name evidence="1" type="ORF">DCW74_09725</name>
</gene>
<sequence>MANETLDTILNAEAAAGPFGPGDQVLEQTLRDFIQLQSNVISVGTKLVGVRSVPWLDFKWYTGVTGTFTYPIDDVAIVDPTNIGTANYSVQLEKGQGRVTFLDAVRLRGESFENIDRQQLAIVRGRADTIDNHILTKLVAGAGQTNAATATFGAATADEEKDLLDSMDLIFANAKVSGDEPMALVLPADKRSAMLNTQLFGNVVESMTDHLRRIANLTVYYSRDYGSSSALGNDAILMIPGAETAEFFTYNGPGFQETELTRLPGVGFDWLLTGYMGTVIHEFQDGASSGTNNRIVKITGVRA</sequence>
<reference evidence="1 2" key="1">
    <citation type="journal article" date="2018" name="Nat. Biotechnol.">
        <title>A standardized bacterial taxonomy based on genome phylogeny substantially revises the tree of life.</title>
        <authorList>
            <person name="Parks D.H."/>
            <person name="Chuvochina M."/>
            <person name="Waite D.W."/>
            <person name="Rinke C."/>
            <person name="Skarshewski A."/>
            <person name="Chaumeil P.A."/>
            <person name="Hugenholtz P."/>
        </authorList>
    </citation>
    <scope>NUCLEOTIDE SEQUENCE [LARGE SCALE GENOMIC DNA]</scope>
    <source>
        <strain evidence="1">UBA11978</strain>
    </source>
</reference>
<comment type="caution">
    <text evidence="1">The sequence shown here is derived from an EMBL/GenBank/DDBJ whole genome shotgun (WGS) entry which is preliminary data.</text>
</comment>
<evidence type="ECO:0000313" key="1">
    <source>
        <dbReference type="EMBL" id="HAW75997.1"/>
    </source>
</evidence>
<name>A0A350P3Y0_9ALTE</name>
<proteinExistence type="predicted"/>
<organism evidence="1 2">
    <name type="scientific">Alteromonas australica</name>
    <dbReference type="NCBI Taxonomy" id="589873"/>
    <lineage>
        <taxon>Bacteria</taxon>
        <taxon>Pseudomonadati</taxon>
        <taxon>Pseudomonadota</taxon>
        <taxon>Gammaproteobacteria</taxon>
        <taxon>Alteromonadales</taxon>
        <taxon>Alteromonadaceae</taxon>
        <taxon>Alteromonas/Salinimonas group</taxon>
        <taxon>Alteromonas</taxon>
    </lineage>
</organism>
<accession>A0A350P3Y0</accession>
<evidence type="ECO:0000313" key="2">
    <source>
        <dbReference type="Proteomes" id="UP000263517"/>
    </source>
</evidence>
<dbReference type="Proteomes" id="UP000263517">
    <property type="component" value="Unassembled WGS sequence"/>
</dbReference>
<evidence type="ECO:0008006" key="3">
    <source>
        <dbReference type="Google" id="ProtNLM"/>
    </source>
</evidence>
<dbReference type="EMBL" id="DNAN01000342">
    <property type="protein sequence ID" value="HAW75997.1"/>
    <property type="molecule type" value="Genomic_DNA"/>
</dbReference>